<dbReference type="RefSeq" id="XP_017777895.1">
    <property type="nucleotide sequence ID" value="XM_017922406.1"/>
</dbReference>
<dbReference type="Gene3D" id="3.15.10.30">
    <property type="entry name" value="Haemolymph juvenile hormone binding protein"/>
    <property type="match status" value="1"/>
</dbReference>
<name>A0ABM1MTJ5_NICVS</name>
<sequence>MRLYLGLVLVLVAAVNSLQHGFRMRSFNKRLLEPEINKTLECIRENLITGRPEEGVPSFKPLHIQNISIDFSQLGFEDAHGLLDLKGIELGGLTDWDLQALEVNLGLEEGVSISVEAFVNIPNLKVLTGYVANVTVENVYVWGDGDLEADLGNFGIKLDTKINTSGPKIEHIKILISLESFKAKLTGLFDDDEHSELVTQLLNQIVLNWVNEKSEDISDALEALLKDLVNNAQQYGFDTILEECINK</sequence>
<accession>A0ABM1MTJ5</accession>
<reference evidence="3" key="1">
    <citation type="submission" date="2025-08" db="UniProtKB">
        <authorList>
            <consortium name="RefSeq"/>
        </authorList>
    </citation>
    <scope>IDENTIFICATION</scope>
    <source>
        <tissue evidence="3">Whole Larva</tissue>
    </source>
</reference>
<dbReference type="SMART" id="SM00700">
    <property type="entry name" value="JHBP"/>
    <property type="match status" value="1"/>
</dbReference>
<feature type="signal peptide" evidence="1">
    <location>
        <begin position="1"/>
        <end position="17"/>
    </location>
</feature>
<feature type="chain" id="PRO_5045310033" evidence="1">
    <location>
        <begin position="18"/>
        <end position="247"/>
    </location>
</feature>
<dbReference type="Proteomes" id="UP000695000">
    <property type="component" value="Unplaced"/>
</dbReference>
<evidence type="ECO:0000313" key="2">
    <source>
        <dbReference type="Proteomes" id="UP000695000"/>
    </source>
</evidence>
<keyword evidence="2" id="KW-1185">Reference proteome</keyword>
<dbReference type="Pfam" id="PF06585">
    <property type="entry name" value="JHBP"/>
    <property type="match status" value="1"/>
</dbReference>
<keyword evidence="1" id="KW-0732">Signal</keyword>
<dbReference type="InterPro" id="IPR010562">
    <property type="entry name" value="Haemolymph_juvenile_hormone-bd"/>
</dbReference>
<proteinExistence type="predicted"/>
<evidence type="ECO:0000256" key="1">
    <source>
        <dbReference type="SAM" id="SignalP"/>
    </source>
</evidence>
<protein>
    <submittedName>
        <fullName evidence="3">Uncharacterized protein LOC108563668</fullName>
    </submittedName>
</protein>
<organism evidence="2 3">
    <name type="scientific">Nicrophorus vespilloides</name>
    <name type="common">Boreal carrion beetle</name>
    <dbReference type="NCBI Taxonomy" id="110193"/>
    <lineage>
        <taxon>Eukaryota</taxon>
        <taxon>Metazoa</taxon>
        <taxon>Ecdysozoa</taxon>
        <taxon>Arthropoda</taxon>
        <taxon>Hexapoda</taxon>
        <taxon>Insecta</taxon>
        <taxon>Pterygota</taxon>
        <taxon>Neoptera</taxon>
        <taxon>Endopterygota</taxon>
        <taxon>Coleoptera</taxon>
        <taxon>Polyphaga</taxon>
        <taxon>Staphyliniformia</taxon>
        <taxon>Silphidae</taxon>
        <taxon>Nicrophorinae</taxon>
        <taxon>Nicrophorus</taxon>
    </lineage>
</organism>
<gene>
    <name evidence="3" type="primary">LOC108563668</name>
</gene>
<evidence type="ECO:0000313" key="3">
    <source>
        <dbReference type="RefSeq" id="XP_017777895.1"/>
    </source>
</evidence>
<dbReference type="GeneID" id="108563668"/>
<dbReference type="PANTHER" id="PTHR11008:SF29">
    <property type="entry name" value="IP17226P"/>
    <property type="match status" value="1"/>
</dbReference>
<dbReference type="InterPro" id="IPR038606">
    <property type="entry name" value="To_sf"/>
</dbReference>
<dbReference type="PANTHER" id="PTHR11008">
    <property type="entry name" value="PROTEIN TAKEOUT-LIKE PROTEIN"/>
    <property type="match status" value="1"/>
</dbReference>